<dbReference type="SUPFAM" id="SSF51445">
    <property type="entry name" value="(Trans)glycosidases"/>
    <property type="match status" value="1"/>
</dbReference>
<keyword evidence="3" id="KW-0326">Glycosidase</keyword>
<evidence type="ECO:0000313" key="6">
    <source>
        <dbReference type="Proteomes" id="UP000287547"/>
    </source>
</evidence>
<dbReference type="OrthoDB" id="9765195at2"/>
<dbReference type="GO" id="GO:0016052">
    <property type="term" value="P:carbohydrate catabolic process"/>
    <property type="evidence" value="ECO:0007669"/>
    <property type="project" value="TreeGrafter"/>
</dbReference>
<evidence type="ECO:0000256" key="2">
    <source>
        <dbReference type="ARBA" id="ARBA00022801"/>
    </source>
</evidence>
<dbReference type="PANTHER" id="PTHR10353:SF36">
    <property type="entry name" value="LP05116P"/>
    <property type="match status" value="1"/>
</dbReference>
<dbReference type="Pfam" id="PF00232">
    <property type="entry name" value="Glyco_hydro_1"/>
    <property type="match status" value="1"/>
</dbReference>
<dbReference type="PANTHER" id="PTHR10353">
    <property type="entry name" value="GLYCOSYL HYDROLASE"/>
    <property type="match status" value="1"/>
</dbReference>
<gene>
    <name evidence="5" type="ORF">DMH04_09620</name>
</gene>
<dbReference type="AlphaFoldDB" id="A0A428ZIN4"/>
<evidence type="ECO:0000313" key="5">
    <source>
        <dbReference type="EMBL" id="RSM87966.1"/>
    </source>
</evidence>
<protein>
    <submittedName>
        <fullName evidence="5">Beta-glucosidase</fullName>
    </submittedName>
</protein>
<dbReference type="GO" id="GO:0005829">
    <property type="term" value="C:cytosol"/>
    <property type="evidence" value="ECO:0007669"/>
    <property type="project" value="TreeGrafter"/>
</dbReference>
<reference evidence="5 6" key="1">
    <citation type="submission" date="2018-05" db="EMBL/GenBank/DDBJ databases">
        <title>Evolution of GPA BGCs.</title>
        <authorList>
            <person name="Waglechner N."/>
            <person name="Wright G.D."/>
        </authorList>
    </citation>
    <scope>NUCLEOTIDE SEQUENCE [LARGE SCALE GENOMIC DNA]</scope>
    <source>
        <strain evidence="5 6">A82846</strain>
    </source>
</reference>
<comment type="caution">
    <text evidence="5">The sequence shown here is derived from an EMBL/GenBank/DDBJ whole genome shotgun (WGS) entry which is preliminary data.</text>
</comment>
<name>A0A428ZIN4_KIBAR</name>
<evidence type="ECO:0000256" key="1">
    <source>
        <dbReference type="ARBA" id="ARBA00010838"/>
    </source>
</evidence>
<dbReference type="InterPro" id="IPR001360">
    <property type="entry name" value="Glyco_hydro_1"/>
</dbReference>
<sequence length="436" mass="48563">MVDDDLVFPRGFHWGAATAAFQVEGGWDADGKGPSNWDTLARRRGFADGATGDVACDHYHRLTEDLDLMADLGLTSYRFSVSWPRVQPRGRGGWNPRGLAFYERLVDGLLARGIRPALTLYHWDHPQPLEDAGGWTNRDMAERFADYVTGMVDRLGDRVTRWITINEPLSVMHAAMTGSSRLDGPLGGDGLVMARNLLLAHGFAVQRLRSSGEVGIALNLSGITAASSDPVDVRAAVRAEAYEDRLFLDPLFAKQFPRVDGEPVLDCDPADLDVIATPIDFLGVNWYAPARIAASKTGFFGYARTDLPDAPAKNMLGWPIAPEYFGDLLAWLRRSYPGLPPVCITENGLPLDGGTQDHERIAYLADCLRQIKSAIDMGMDIRGYHVWSLMDNLEWEHGYRPRFGLVHVDFATLERTPKESYHWYKDLISRQGSWRG</sequence>
<dbReference type="EMBL" id="QHKI01000005">
    <property type="protein sequence ID" value="RSM87966.1"/>
    <property type="molecule type" value="Genomic_DNA"/>
</dbReference>
<evidence type="ECO:0000256" key="4">
    <source>
        <dbReference type="RuleBase" id="RU003690"/>
    </source>
</evidence>
<keyword evidence="2" id="KW-0378">Hydrolase</keyword>
<dbReference type="RefSeq" id="WP_037255685.1">
    <property type="nucleotide sequence ID" value="NZ_QHKI01000005.1"/>
</dbReference>
<dbReference type="GO" id="GO:0008422">
    <property type="term" value="F:beta-glucosidase activity"/>
    <property type="evidence" value="ECO:0007669"/>
    <property type="project" value="TreeGrafter"/>
</dbReference>
<dbReference type="PROSITE" id="PS00653">
    <property type="entry name" value="GLYCOSYL_HYDROL_F1_2"/>
    <property type="match status" value="1"/>
</dbReference>
<organism evidence="5 6">
    <name type="scientific">Kibdelosporangium aridum</name>
    <dbReference type="NCBI Taxonomy" id="2030"/>
    <lineage>
        <taxon>Bacteria</taxon>
        <taxon>Bacillati</taxon>
        <taxon>Actinomycetota</taxon>
        <taxon>Actinomycetes</taxon>
        <taxon>Pseudonocardiales</taxon>
        <taxon>Pseudonocardiaceae</taxon>
        <taxon>Kibdelosporangium</taxon>
    </lineage>
</organism>
<dbReference type="InterPro" id="IPR017853">
    <property type="entry name" value="GH"/>
</dbReference>
<dbReference type="InterPro" id="IPR033132">
    <property type="entry name" value="GH_1_N_CS"/>
</dbReference>
<evidence type="ECO:0000256" key="3">
    <source>
        <dbReference type="ARBA" id="ARBA00023295"/>
    </source>
</evidence>
<dbReference type="FunFam" id="3.20.20.80:FF:000004">
    <property type="entry name" value="Beta-glucosidase 6-phospho-beta-glucosidase"/>
    <property type="match status" value="1"/>
</dbReference>
<accession>A0A428ZIN4</accession>
<comment type="similarity">
    <text evidence="1 4">Belongs to the glycosyl hydrolase 1 family.</text>
</comment>
<dbReference type="Gene3D" id="3.20.20.80">
    <property type="entry name" value="Glycosidases"/>
    <property type="match status" value="1"/>
</dbReference>
<dbReference type="PRINTS" id="PR00131">
    <property type="entry name" value="GLHYDRLASE1"/>
</dbReference>
<dbReference type="Proteomes" id="UP000287547">
    <property type="component" value="Unassembled WGS sequence"/>
</dbReference>
<proteinExistence type="inferred from homology"/>